<dbReference type="AlphaFoldDB" id="A0A5D2B266"/>
<dbReference type="Proteomes" id="UP000323506">
    <property type="component" value="Chromosome D10"/>
</dbReference>
<dbReference type="EMBL" id="CM017710">
    <property type="protein sequence ID" value="TYG49596.1"/>
    <property type="molecule type" value="Genomic_DNA"/>
</dbReference>
<proteinExistence type="predicted"/>
<evidence type="ECO:0000313" key="4">
    <source>
        <dbReference type="Proteomes" id="UP000323506"/>
    </source>
</evidence>
<keyword evidence="2" id="KW-0732">Signal</keyword>
<sequence>MSPPPLAFRLYSIFSFLLFCPLHHRYCHPFFLFFPSLTTTPLLPSHPFFSFSFTTVVPLVSSSFPFCATLLLSSLSISSLLLFLYSFSFIVAAITPSFSPFIFLFTKTPNTFLHHYCGRIIFVC</sequence>
<feature type="transmembrane region" description="Helical" evidence="1">
    <location>
        <begin position="80"/>
        <end position="105"/>
    </location>
</feature>
<evidence type="ECO:0000313" key="3">
    <source>
        <dbReference type="EMBL" id="TYG49596.1"/>
    </source>
</evidence>
<evidence type="ECO:0000256" key="1">
    <source>
        <dbReference type="SAM" id="Phobius"/>
    </source>
</evidence>
<feature type="signal peptide" evidence="2">
    <location>
        <begin position="1"/>
        <end position="27"/>
    </location>
</feature>
<protein>
    <submittedName>
        <fullName evidence="3">Uncharacterized protein</fullName>
    </submittedName>
</protein>
<feature type="transmembrane region" description="Helical" evidence="1">
    <location>
        <begin position="49"/>
        <end position="73"/>
    </location>
</feature>
<gene>
    <name evidence="3" type="ORF">ES288_D10G106500v1</name>
</gene>
<reference evidence="3 4" key="1">
    <citation type="submission" date="2019-06" db="EMBL/GenBank/DDBJ databases">
        <title>WGS assembly of Gossypium darwinii.</title>
        <authorList>
            <person name="Chen Z.J."/>
            <person name="Sreedasyam A."/>
            <person name="Ando A."/>
            <person name="Song Q."/>
            <person name="De L."/>
            <person name="Hulse-Kemp A."/>
            <person name="Ding M."/>
            <person name="Ye W."/>
            <person name="Kirkbride R."/>
            <person name="Jenkins J."/>
            <person name="Plott C."/>
            <person name="Lovell J."/>
            <person name="Lin Y.-M."/>
            <person name="Vaughn R."/>
            <person name="Liu B."/>
            <person name="Li W."/>
            <person name="Simpson S."/>
            <person name="Scheffler B."/>
            <person name="Saski C."/>
            <person name="Grover C."/>
            <person name="Hu G."/>
            <person name="Conover J."/>
            <person name="Carlson J."/>
            <person name="Shu S."/>
            <person name="Boston L."/>
            <person name="Williams M."/>
            <person name="Peterson D."/>
            <person name="Mcgee K."/>
            <person name="Jones D."/>
            <person name="Wendel J."/>
            <person name="Stelly D."/>
            <person name="Grimwood J."/>
            <person name="Schmutz J."/>
        </authorList>
    </citation>
    <scope>NUCLEOTIDE SEQUENCE [LARGE SCALE GENOMIC DNA]</scope>
    <source>
        <strain evidence="3">1808015.09</strain>
    </source>
</reference>
<evidence type="ECO:0000256" key="2">
    <source>
        <dbReference type="SAM" id="SignalP"/>
    </source>
</evidence>
<keyword evidence="1" id="KW-0472">Membrane</keyword>
<keyword evidence="4" id="KW-1185">Reference proteome</keyword>
<organism evidence="3 4">
    <name type="scientific">Gossypium darwinii</name>
    <name type="common">Darwin's cotton</name>
    <name type="synonym">Gossypium barbadense var. darwinii</name>
    <dbReference type="NCBI Taxonomy" id="34276"/>
    <lineage>
        <taxon>Eukaryota</taxon>
        <taxon>Viridiplantae</taxon>
        <taxon>Streptophyta</taxon>
        <taxon>Embryophyta</taxon>
        <taxon>Tracheophyta</taxon>
        <taxon>Spermatophyta</taxon>
        <taxon>Magnoliopsida</taxon>
        <taxon>eudicotyledons</taxon>
        <taxon>Gunneridae</taxon>
        <taxon>Pentapetalae</taxon>
        <taxon>rosids</taxon>
        <taxon>malvids</taxon>
        <taxon>Malvales</taxon>
        <taxon>Malvaceae</taxon>
        <taxon>Malvoideae</taxon>
        <taxon>Gossypium</taxon>
    </lineage>
</organism>
<accession>A0A5D2B266</accession>
<keyword evidence="1" id="KW-1133">Transmembrane helix</keyword>
<name>A0A5D2B266_GOSDA</name>
<keyword evidence="1" id="KW-0812">Transmembrane</keyword>
<feature type="chain" id="PRO_5023100150" evidence="2">
    <location>
        <begin position="28"/>
        <end position="124"/>
    </location>
</feature>